<dbReference type="CDD" id="cd11347">
    <property type="entry name" value="AmyAc_1"/>
    <property type="match status" value="1"/>
</dbReference>
<dbReference type="SUPFAM" id="SSF51445">
    <property type="entry name" value="(Trans)glycosidases"/>
    <property type="match status" value="1"/>
</dbReference>
<organism evidence="2 3">
    <name type="scientific">Pseudanabaena frigida</name>
    <dbReference type="NCBI Taxonomy" id="945775"/>
    <lineage>
        <taxon>Bacteria</taxon>
        <taxon>Bacillati</taxon>
        <taxon>Cyanobacteriota</taxon>
        <taxon>Cyanophyceae</taxon>
        <taxon>Pseudanabaenales</taxon>
        <taxon>Pseudanabaenaceae</taxon>
        <taxon>Pseudanabaena</taxon>
    </lineage>
</organism>
<dbReference type="GO" id="GO:0005975">
    <property type="term" value="P:carbohydrate metabolic process"/>
    <property type="evidence" value="ECO:0007669"/>
    <property type="project" value="InterPro"/>
</dbReference>
<reference evidence="2 3" key="1">
    <citation type="submission" date="2018-04" db="EMBL/GenBank/DDBJ databases">
        <authorList>
            <person name="Go L.Y."/>
            <person name="Mitchell J.A."/>
        </authorList>
    </citation>
    <scope>NUCLEOTIDE SEQUENCE [LARGE SCALE GENOMIC DNA]</scope>
    <source>
        <strain evidence="2">ULC066bin1</strain>
    </source>
</reference>
<dbReference type="Gene3D" id="3.20.20.80">
    <property type="entry name" value="Glycosidases"/>
    <property type="match status" value="1"/>
</dbReference>
<protein>
    <submittedName>
        <fullName evidence="2">Alpha-amylase</fullName>
    </submittedName>
</protein>
<feature type="domain" description="Glycosyl hydrolase family 13 catalytic" evidence="1">
    <location>
        <begin position="4"/>
        <end position="382"/>
    </location>
</feature>
<dbReference type="PANTHER" id="PTHR47786:SF2">
    <property type="entry name" value="GLYCOSYL HYDROLASE FAMILY 13 CATALYTIC DOMAIN-CONTAINING PROTEIN"/>
    <property type="match status" value="1"/>
</dbReference>
<evidence type="ECO:0000313" key="3">
    <source>
        <dbReference type="Proteomes" id="UP000249467"/>
    </source>
</evidence>
<dbReference type="EMBL" id="QBML01000021">
    <property type="protein sequence ID" value="PZO38875.1"/>
    <property type="molecule type" value="Genomic_DNA"/>
</dbReference>
<dbReference type="AlphaFoldDB" id="A0A2W4XW38"/>
<dbReference type="InterPro" id="IPR017853">
    <property type="entry name" value="GH"/>
</dbReference>
<name>A0A2W4XW38_9CYAN</name>
<proteinExistence type="predicted"/>
<dbReference type="Proteomes" id="UP000249467">
    <property type="component" value="Unassembled WGS sequence"/>
</dbReference>
<accession>A0A2W4XW38</accession>
<gene>
    <name evidence="2" type="ORF">DCF19_15505</name>
</gene>
<sequence length="490" mass="57104">MSDHLYPSLYQINTRVWLSQLSTQIDRPATLDDIPDLELDKLADLGFDWVYFLSVWQIGEVGRKVSRSNPIWLAEYQATFPDLQEEDICGSGFAISDYTLNRSLGEPESLTRLRDRLHQRGLKLMLDFVPNHTAIDHPWVSAHPDYYVSGTEAQLAKQPQNYIKLDLSNGSTIFAYGRDPYFDGWVDTLQLNYGNPDLQIALINELFKISQWCDGLRCDMAMLALPEIFHRTWGIGIEPFWEKAIGKTKASHPNFVFMAEVYWDLEWKLQQRGFDYTYDKRLYDRLHAQHPRSVREHFWADLDYQKKSTRFLENHDESRAAAAFPTDIHQAAAIVTFFSSGLRFFHQGQLQGWKTKISVHLCRFPEQASDPSLQEFYLNLLKVLNQSLFRQGNWQLLQCKPAWDDNWTWDSFIAFAWQEQDGKRAIAVVNYASHQSQCYLALPWADLNNQNYQLKDLMGTATYKHSGESLLDSGLYLDLPAWRYHIFELL</sequence>
<reference evidence="2 3" key="2">
    <citation type="submission" date="2018-06" db="EMBL/GenBank/DDBJ databases">
        <title>Metagenomic assembly of (sub)arctic Cyanobacteria and their associated microbiome from non-axenic cultures.</title>
        <authorList>
            <person name="Baurain D."/>
        </authorList>
    </citation>
    <scope>NUCLEOTIDE SEQUENCE [LARGE SCALE GENOMIC DNA]</scope>
    <source>
        <strain evidence="2">ULC066bin1</strain>
    </source>
</reference>
<evidence type="ECO:0000259" key="1">
    <source>
        <dbReference type="SMART" id="SM00642"/>
    </source>
</evidence>
<dbReference type="Pfam" id="PF00128">
    <property type="entry name" value="Alpha-amylase"/>
    <property type="match status" value="1"/>
</dbReference>
<dbReference type="PANTHER" id="PTHR47786">
    <property type="entry name" value="ALPHA-1,4-GLUCAN:MALTOSE-1-PHOSPHATE MALTOSYLTRANSFERASE"/>
    <property type="match status" value="1"/>
</dbReference>
<dbReference type="SMART" id="SM00642">
    <property type="entry name" value="Aamy"/>
    <property type="match status" value="1"/>
</dbReference>
<comment type="caution">
    <text evidence="2">The sequence shown here is derived from an EMBL/GenBank/DDBJ whole genome shotgun (WGS) entry which is preliminary data.</text>
</comment>
<evidence type="ECO:0000313" key="2">
    <source>
        <dbReference type="EMBL" id="PZO38875.1"/>
    </source>
</evidence>
<dbReference type="InterPro" id="IPR006047">
    <property type="entry name" value="GH13_cat_dom"/>
</dbReference>